<dbReference type="AlphaFoldDB" id="A0A399RA67"/>
<name>A0A399RA67_9PROT</name>
<dbReference type="InterPro" id="IPR025640">
    <property type="entry name" value="GYF_2"/>
</dbReference>
<dbReference type="EMBL" id="QWFX01000016">
    <property type="protein sequence ID" value="RIJ26592.1"/>
    <property type="molecule type" value="Genomic_DNA"/>
</dbReference>
<feature type="domain" description="GYF" evidence="1">
    <location>
        <begin position="16"/>
        <end position="65"/>
    </location>
</feature>
<accession>A0A399RA67</accession>
<evidence type="ECO:0000259" key="1">
    <source>
        <dbReference type="Pfam" id="PF14237"/>
    </source>
</evidence>
<proteinExistence type="predicted"/>
<dbReference type="Pfam" id="PF14237">
    <property type="entry name" value="GYF_2"/>
    <property type="match status" value="1"/>
</dbReference>
<gene>
    <name evidence="2" type="ORF">D1223_16665</name>
</gene>
<organism evidence="2 3">
    <name type="scientific">Henriciella mobilis</name>
    <dbReference type="NCBI Taxonomy" id="2305467"/>
    <lineage>
        <taxon>Bacteria</taxon>
        <taxon>Pseudomonadati</taxon>
        <taxon>Pseudomonadota</taxon>
        <taxon>Alphaproteobacteria</taxon>
        <taxon>Hyphomonadales</taxon>
        <taxon>Hyphomonadaceae</taxon>
        <taxon>Henriciella</taxon>
    </lineage>
</organism>
<evidence type="ECO:0000313" key="3">
    <source>
        <dbReference type="Proteomes" id="UP000266385"/>
    </source>
</evidence>
<keyword evidence="3" id="KW-1185">Reference proteome</keyword>
<sequence length="178" mass="19657">MADTALELGEVDPPKWRVLVHGTTYGPYTLGQMQSFVRERRIGPESRVSGAATDEFLAAHEHDALRSLFESGGRHGDDADNEPANYLIVTRLNGTGKMQIIGALNRLGKFAEVMPGVWTLRSRARQARVRERLQATIGPGDQVMISNATTGRLAWLNLGPESDVHIRRVWDAPLEETA</sequence>
<comment type="caution">
    <text evidence="2">The sequence shown here is derived from an EMBL/GenBank/DDBJ whole genome shotgun (WGS) entry which is preliminary data.</text>
</comment>
<protein>
    <submittedName>
        <fullName evidence="2">DUF4339 domain-containing protein</fullName>
    </submittedName>
</protein>
<evidence type="ECO:0000313" key="2">
    <source>
        <dbReference type="EMBL" id="RIJ26592.1"/>
    </source>
</evidence>
<dbReference type="RefSeq" id="WP_119377485.1">
    <property type="nucleotide sequence ID" value="NZ_QWFX01000016.1"/>
</dbReference>
<reference evidence="2 3" key="1">
    <citation type="submission" date="2018-08" db="EMBL/GenBank/DDBJ databases">
        <title>Henriciella mobilis sp. nov., isolated from seawater.</title>
        <authorList>
            <person name="Cheng H."/>
            <person name="Wu Y.-H."/>
            <person name="Xu X.-W."/>
            <person name="Guo L.-L."/>
        </authorList>
    </citation>
    <scope>NUCLEOTIDE SEQUENCE [LARGE SCALE GENOMIC DNA]</scope>
    <source>
        <strain evidence="2 3">JN25</strain>
    </source>
</reference>
<dbReference type="OrthoDB" id="7629110at2"/>
<dbReference type="Proteomes" id="UP000266385">
    <property type="component" value="Unassembled WGS sequence"/>
</dbReference>